<dbReference type="EMBL" id="CM001746">
    <property type="protein sequence ID" value="KJB41519.1"/>
    <property type="molecule type" value="Genomic_DNA"/>
</dbReference>
<dbReference type="AlphaFoldDB" id="A0A0D2SB94"/>
<reference evidence="1 2" key="1">
    <citation type="journal article" date="2012" name="Nature">
        <title>Repeated polyploidization of Gossypium genomes and the evolution of spinnable cotton fibres.</title>
        <authorList>
            <person name="Paterson A.H."/>
            <person name="Wendel J.F."/>
            <person name="Gundlach H."/>
            <person name="Guo H."/>
            <person name="Jenkins J."/>
            <person name="Jin D."/>
            <person name="Llewellyn D."/>
            <person name="Showmaker K.C."/>
            <person name="Shu S."/>
            <person name="Udall J."/>
            <person name="Yoo M.J."/>
            <person name="Byers R."/>
            <person name="Chen W."/>
            <person name="Doron-Faigenboim A."/>
            <person name="Duke M.V."/>
            <person name="Gong L."/>
            <person name="Grimwood J."/>
            <person name="Grover C."/>
            <person name="Grupp K."/>
            <person name="Hu G."/>
            <person name="Lee T.H."/>
            <person name="Li J."/>
            <person name="Lin L."/>
            <person name="Liu T."/>
            <person name="Marler B.S."/>
            <person name="Page J.T."/>
            <person name="Roberts A.W."/>
            <person name="Romanel E."/>
            <person name="Sanders W.S."/>
            <person name="Szadkowski E."/>
            <person name="Tan X."/>
            <person name="Tang H."/>
            <person name="Xu C."/>
            <person name="Wang J."/>
            <person name="Wang Z."/>
            <person name="Zhang D."/>
            <person name="Zhang L."/>
            <person name="Ashrafi H."/>
            <person name="Bedon F."/>
            <person name="Bowers J.E."/>
            <person name="Brubaker C.L."/>
            <person name="Chee P.W."/>
            <person name="Das S."/>
            <person name="Gingle A.R."/>
            <person name="Haigler C.H."/>
            <person name="Harker D."/>
            <person name="Hoffmann L.V."/>
            <person name="Hovav R."/>
            <person name="Jones D.C."/>
            <person name="Lemke C."/>
            <person name="Mansoor S."/>
            <person name="ur Rahman M."/>
            <person name="Rainville L.N."/>
            <person name="Rambani A."/>
            <person name="Reddy U.K."/>
            <person name="Rong J.K."/>
            <person name="Saranga Y."/>
            <person name="Scheffler B.E."/>
            <person name="Scheffler J.A."/>
            <person name="Stelly D.M."/>
            <person name="Triplett B.A."/>
            <person name="Van Deynze A."/>
            <person name="Vaslin M.F."/>
            <person name="Waghmare V.N."/>
            <person name="Walford S.A."/>
            <person name="Wright R.J."/>
            <person name="Zaki E.A."/>
            <person name="Zhang T."/>
            <person name="Dennis E.S."/>
            <person name="Mayer K.F."/>
            <person name="Peterson D.G."/>
            <person name="Rokhsar D.S."/>
            <person name="Wang X."/>
            <person name="Schmutz J."/>
        </authorList>
    </citation>
    <scope>NUCLEOTIDE SEQUENCE [LARGE SCALE GENOMIC DNA]</scope>
</reference>
<protein>
    <submittedName>
        <fullName evidence="1">Uncharacterized protein</fullName>
    </submittedName>
</protein>
<sequence length="64" mass="7441">MNNPNSFHFQNGSSIICLITKSSRMGKYRSDFLIIHRNKRLPTNGPQILQITIRSHTHNLKSYN</sequence>
<name>A0A0D2SB94_GOSRA</name>
<dbReference type="Proteomes" id="UP000032304">
    <property type="component" value="Chromosome 7"/>
</dbReference>
<evidence type="ECO:0000313" key="1">
    <source>
        <dbReference type="EMBL" id="KJB41519.1"/>
    </source>
</evidence>
<dbReference type="Gramene" id="KJB41519">
    <property type="protein sequence ID" value="KJB41519"/>
    <property type="gene ID" value="B456_007G108100"/>
</dbReference>
<accession>A0A0D2SB94</accession>
<gene>
    <name evidence="1" type="ORF">B456_007G108100</name>
</gene>
<keyword evidence="2" id="KW-1185">Reference proteome</keyword>
<organism evidence="1 2">
    <name type="scientific">Gossypium raimondii</name>
    <name type="common">Peruvian cotton</name>
    <name type="synonym">Gossypium klotzschianum subsp. raimondii</name>
    <dbReference type="NCBI Taxonomy" id="29730"/>
    <lineage>
        <taxon>Eukaryota</taxon>
        <taxon>Viridiplantae</taxon>
        <taxon>Streptophyta</taxon>
        <taxon>Embryophyta</taxon>
        <taxon>Tracheophyta</taxon>
        <taxon>Spermatophyta</taxon>
        <taxon>Magnoliopsida</taxon>
        <taxon>eudicotyledons</taxon>
        <taxon>Gunneridae</taxon>
        <taxon>Pentapetalae</taxon>
        <taxon>rosids</taxon>
        <taxon>malvids</taxon>
        <taxon>Malvales</taxon>
        <taxon>Malvaceae</taxon>
        <taxon>Malvoideae</taxon>
        <taxon>Gossypium</taxon>
    </lineage>
</organism>
<proteinExistence type="predicted"/>
<evidence type="ECO:0000313" key="2">
    <source>
        <dbReference type="Proteomes" id="UP000032304"/>
    </source>
</evidence>